<name>A0A917TR25_9BACI</name>
<gene>
    <name evidence="5" type="ORF">GCM10011351_19390</name>
</gene>
<dbReference type="AlphaFoldDB" id="A0A917TR25"/>
<dbReference type="InterPro" id="IPR020449">
    <property type="entry name" value="Tscrpt_reg_AraC-type_HTH"/>
</dbReference>
<accession>A0A917TR25</accession>
<evidence type="ECO:0000256" key="3">
    <source>
        <dbReference type="ARBA" id="ARBA00023163"/>
    </source>
</evidence>
<comment type="caution">
    <text evidence="5">The sequence shown here is derived from an EMBL/GenBank/DDBJ whole genome shotgun (WGS) entry which is preliminary data.</text>
</comment>
<dbReference type="Proteomes" id="UP000618460">
    <property type="component" value="Unassembled WGS sequence"/>
</dbReference>
<dbReference type="Gene3D" id="3.20.80.10">
    <property type="entry name" value="Regulatory factor, effector binding domain"/>
    <property type="match status" value="1"/>
</dbReference>
<evidence type="ECO:0000256" key="1">
    <source>
        <dbReference type="ARBA" id="ARBA00023015"/>
    </source>
</evidence>
<keyword evidence="3" id="KW-0804">Transcription</keyword>
<keyword evidence="6" id="KW-1185">Reference proteome</keyword>
<dbReference type="SUPFAM" id="SSF46689">
    <property type="entry name" value="Homeodomain-like"/>
    <property type="match status" value="2"/>
</dbReference>
<reference evidence="5" key="1">
    <citation type="journal article" date="2014" name="Int. J. Syst. Evol. Microbiol.">
        <title>Complete genome sequence of Corynebacterium casei LMG S-19264T (=DSM 44701T), isolated from a smear-ripened cheese.</title>
        <authorList>
            <consortium name="US DOE Joint Genome Institute (JGI-PGF)"/>
            <person name="Walter F."/>
            <person name="Albersmeier A."/>
            <person name="Kalinowski J."/>
            <person name="Ruckert C."/>
        </authorList>
    </citation>
    <scope>NUCLEOTIDE SEQUENCE</scope>
    <source>
        <strain evidence="5">CGMCC 1.6333</strain>
    </source>
</reference>
<protein>
    <submittedName>
        <fullName evidence="5">AraC family transcriptional regulator</fullName>
    </submittedName>
</protein>
<dbReference type="SMART" id="SM00342">
    <property type="entry name" value="HTH_ARAC"/>
    <property type="match status" value="1"/>
</dbReference>
<dbReference type="PRINTS" id="PR00032">
    <property type="entry name" value="HTHARAC"/>
</dbReference>
<dbReference type="PROSITE" id="PS00041">
    <property type="entry name" value="HTH_ARAC_FAMILY_1"/>
    <property type="match status" value="1"/>
</dbReference>
<dbReference type="GO" id="GO:0043565">
    <property type="term" value="F:sequence-specific DNA binding"/>
    <property type="evidence" value="ECO:0007669"/>
    <property type="project" value="InterPro"/>
</dbReference>
<dbReference type="InterPro" id="IPR050959">
    <property type="entry name" value="MarA-like"/>
</dbReference>
<dbReference type="Pfam" id="PF14526">
    <property type="entry name" value="Cass2"/>
    <property type="match status" value="1"/>
</dbReference>
<keyword evidence="1" id="KW-0805">Transcription regulation</keyword>
<feature type="domain" description="HTH araC/xylS-type" evidence="4">
    <location>
        <begin position="8"/>
        <end position="106"/>
    </location>
</feature>
<evidence type="ECO:0000313" key="5">
    <source>
        <dbReference type="EMBL" id="GGM33481.1"/>
    </source>
</evidence>
<dbReference type="InterPro" id="IPR018060">
    <property type="entry name" value="HTH_AraC"/>
</dbReference>
<dbReference type="InterPro" id="IPR018062">
    <property type="entry name" value="HTH_AraC-typ_CS"/>
</dbReference>
<reference evidence="5" key="2">
    <citation type="submission" date="2020-09" db="EMBL/GenBank/DDBJ databases">
        <authorList>
            <person name="Sun Q."/>
            <person name="Zhou Y."/>
        </authorList>
    </citation>
    <scope>NUCLEOTIDE SEQUENCE</scope>
    <source>
        <strain evidence="5">CGMCC 1.6333</strain>
    </source>
</reference>
<evidence type="ECO:0000313" key="6">
    <source>
        <dbReference type="Proteomes" id="UP000618460"/>
    </source>
</evidence>
<dbReference type="SMART" id="SM00871">
    <property type="entry name" value="AraC_E_bind"/>
    <property type="match status" value="1"/>
</dbReference>
<dbReference type="EMBL" id="BMLG01000009">
    <property type="protein sequence ID" value="GGM33481.1"/>
    <property type="molecule type" value="Genomic_DNA"/>
</dbReference>
<dbReference type="RefSeq" id="WP_162879182.1">
    <property type="nucleotide sequence ID" value="NZ_BMLG01000009.1"/>
</dbReference>
<keyword evidence="2" id="KW-0238">DNA-binding</keyword>
<dbReference type="InterPro" id="IPR029441">
    <property type="entry name" value="Cass2"/>
</dbReference>
<dbReference type="PANTHER" id="PTHR47504">
    <property type="entry name" value="RIGHT ORIGIN-BINDING PROTEIN"/>
    <property type="match status" value="1"/>
</dbReference>
<dbReference type="Pfam" id="PF12833">
    <property type="entry name" value="HTH_18"/>
    <property type="match status" value="1"/>
</dbReference>
<organism evidence="5 6">
    <name type="scientific">Paraliobacillus quinghaiensis</name>
    <dbReference type="NCBI Taxonomy" id="470815"/>
    <lineage>
        <taxon>Bacteria</taxon>
        <taxon>Bacillati</taxon>
        <taxon>Bacillota</taxon>
        <taxon>Bacilli</taxon>
        <taxon>Bacillales</taxon>
        <taxon>Bacillaceae</taxon>
        <taxon>Paraliobacillus</taxon>
    </lineage>
</organism>
<proteinExistence type="predicted"/>
<evidence type="ECO:0000259" key="4">
    <source>
        <dbReference type="PROSITE" id="PS01124"/>
    </source>
</evidence>
<sequence>MKGLERLGESMHYIEEHLDRKIEAEELASICCMSKFHFLRMFQMVTDMTLTSYIRNRRLTIAARELLHPNVKVIDIALKFGYETPESFAKAFRKMHGISPSEVKKTQNPNRITAFPPLTFQITVKGEGKMNYQIVEKPAFNVMGTGLKVSTRDGDNFKEVPAFWKEVNNGKVGQLLEDLKSDTGVFGICMEFAPEQEEFTYFVAVEKGEHVVPDGFVVKEIPASTWAVFHVVGAMPDAIQHTIKRIYAEWFPGTGYQHAGTAELEVYPPQRGKHSQEDYQTEIWIPIIK</sequence>
<dbReference type="InterPro" id="IPR010499">
    <property type="entry name" value="AraC_E-bd"/>
</dbReference>
<dbReference type="PROSITE" id="PS01124">
    <property type="entry name" value="HTH_ARAC_FAMILY_2"/>
    <property type="match status" value="1"/>
</dbReference>
<dbReference type="InterPro" id="IPR009057">
    <property type="entry name" value="Homeodomain-like_sf"/>
</dbReference>
<dbReference type="PANTHER" id="PTHR47504:SF5">
    <property type="entry name" value="RIGHT ORIGIN-BINDING PROTEIN"/>
    <property type="match status" value="1"/>
</dbReference>
<dbReference type="Gene3D" id="1.10.10.60">
    <property type="entry name" value="Homeodomain-like"/>
    <property type="match status" value="2"/>
</dbReference>
<dbReference type="SUPFAM" id="SSF55136">
    <property type="entry name" value="Probable bacterial effector-binding domain"/>
    <property type="match status" value="1"/>
</dbReference>
<dbReference type="InterPro" id="IPR011256">
    <property type="entry name" value="Reg_factor_effector_dom_sf"/>
</dbReference>
<dbReference type="GO" id="GO:0003700">
    <property type="term" value="F:DNA-binding transcription factor activity"/>
    <property type="evidence" value="ECO:0007669"/>
    <property type="project" value="InterPro"/>
</dbReference>
<evidence type="ECO:0000256" key="2">
    <source>
        <dbReference type="ARBA" id="ARBA00023125"/>
    </source>
</evidence>